<comment type="caution">
    <text evidence="6">The sequence shown here is derived from an EMBL/GenBank/DDBJ whole genome shotgun (WGS) entry which is preliminary data.</text>
</comment>
<protein>
    <recommendedName>
        <fullName evidence="5">4'-phosphopantetheinyl transferase domain-containing protein</fullName>
    </recommendedName>
</protein>
<name>A0AAE0U4F5_9PEZI</name>
<evidence type="ECO:0000313" key="7">
    <source>
        <dbReference type="Proteomes" id="UP001285441"/>
    </source>
</evidence>
<reference evidence="6" key="2">
    <citation type="submission" date="2023-06" db="EMBL/GenBank/DDBJ databases">
        <authorList>
            <consortium name="Lawrence Berkeley National Laboratory"/>
            <person name="Haridas S."/>
            <person name="Hensen N."/>
            <person name="Bonometti L."/>
            <person name="Westerberg I."/>
            <person name="Brannstrom I.O."/>
            <person name="Guillou S."/>
            <person name="Cros-Aarteil S."/>
            <person name="Calhoun S."/>
            <person name="Kuo A."/>
            <person name="Mondo S."/>
            <person name="Pangilinan J."/>
            <person name="Riley R."/>
            <person name="LaButti K."/>
            <person name="Andreopoulos B."/>
            <person name="Lipzen A."/>
            <person name="Chen C."/>
            <person name="Yanf M."/>
            <person name="Daum C."/>
            <person name="Ng V."/>
            <person name="Clum A."/>
            <person name="Steindorff A."/>
            <person name="Ohm R."/>
            <person name="Martin F."/>
            <person name="Silar P."/>
            <person name="Natvig D."/>
            <person name="Lalanne C."/>
            <person name="Gautier V."/>
            <person name="Ament-velasquez S.L."/>
            <person name="Kruys A."/>
            <person name="Hutchinson M.I."/>
            <person name="Powell A.J."/>
            <person name="Barry K."/>
            <person name="Miller A.N."/>
            <person name="Grigoriev I.V."/>
            <person name="Debuchy R."/>
            <person name="Gladieux P."/>
            <person name="Thoren M.H."/>
            <person name="Johannesson H."/>
        </authorList>
    </citation>
    <scope>NUCLEOTIDE SEQUENCE</scope>
    <source>
        <strain evidence="6">CBS 232.78</strain>
    </source>
</reference>
<evidence type="ECO:0000313" key="6">
    <source>
        <dbReference type="EMBL" id="KAK3390265.1"/>
    </source>
</evidence>
<dbReference type="NCBIfam" id="TIGR00556">
    <property type="entry name" value="pantethn_trn"/>
    <property type="match status" value="1"/>
</dbReference>
<reference evidence="6" key="1">
    <citation type="journal article" date="2023" name="Mol. Phylogenet. Evol.">
        <title>Genome-scale phylogeny and comparative genomics of the fungal order Sordariales.</title>
        <authorList>
            <person name="Hensen N."/>
            <person name="Bonometti L."/>
            <person name="Westerberg I."/>
            <person name="Brannstrom I.O."/>
            <person name="Guillou S."/>
            <person name="Cros-Aarteil S."/>
            <person name="Calhoun S."/>
            <person name="Haridas S."/>
            <person name="Kuo A."/>
            <person name="Mondo S."/>
            <person name="Pangilinan J."/>
            <person name="Riley R."/>
            <person name="LaButti K."/>
            <person name="Andreopoulos B."/>
            <person name="Lipzen A."/>
            <person name="Chen C."/>
            <person name="Yan M."/>
            <person name="Daum C."/>
            <person name="Ng V."/>
            <person name="Clum A."/>
            <person name="Steindorff A."/>
            <person name="Ohm R.A."/>
            <person name="Martin F."/>
            <person name="Silar P."/>
            <person name="Natvig D.O."/>
            <person name="Lalanne C."/>
            <person name="Gautier V."/>
            <person name="Ament-Velasquez S.L."/>
            <person name="Kruys A."/>
            <person name="Hutchinson M.I."/>
            <person name="Powell A.J."/>
            <person name="Barry K."/>
            <person name="Miller A.N."/>
            <person name="Grigoriev I.V."/>
            <person name="Debuchy R."/>
            <person name="Gladieux P."/>
            <person name="Hiltunen Thoren M."/>
            <person name="Johannesson H."/>
        </authorList>
    </citation>
    <scope>NUCLEOTIDE SEQUENCE</scope>
    <source>
        <strain evidence="6">CBS 232.78</strain>
    </source>
</reference>
<dbReference type="Gene3D" id="3.90.470.20">
    <property type="entry name" value="4'-phosphopantetheinyl transferase domain"/>
    <property type="match status" value="1"/>
</dbReference>
<keyword evidence="2" id="KW-0479">Metal-binding</keyword>
<dbReference type="GO" id="GO:0000287">
    <property type="term" value="F:magnesium ion binding"/>
    <property type="evidence" value="ECO:0007669"/>
    <property type="project" value="InterPro"/>
</dbReference>
<feature type="domain" description="4'-phosphopantetheinyl transferase" evidence="5">
    <location>
        <begin position="13"/>
        <end position="107"/>
    </location>
</feature>
<evidence type="ECO:0000256" key="1">
    <source>
        <dbReference type="ARBA" id="ARBA00022679"/>
    </source>
</evidence>
<accession>A0AAE0U4F5</accession>
<dbReference type="GO" id="GO:0008897">
    <property type="term" value="F:holo-[acyl-carrier-protein] synthase activity"/>
    <property type="evidence" value="ECO:0007669"/>
    <property type="project" value="InterPro"/>
</dbReference>
<keyword evidence="7" id="KW-1185">Reference proteome</keyword>
<dbReference type="InterPro" id="IPR037143">
    <property type="entry name" value="4-PPantetheinyl_Trfase_dom_sf"/>
</dbReference>
<dbReference type="InterPro" id="IPR008278">
    <property type="entry name" value="4-PPantetheinyl_Trfase_dom"/>
</dbReference>
<evidence type="ECO:0000256" key="4">
    <source>
        <dbReference type="SAM" id="MobiDB-lite"/>
    </source>
</evidence>
<dbReference type="AlphaFoldDB" id="A0AAE0U4F5"/>
<dbReference type="Pfam" id="PF01648">
    <property type="entry name" value="ACPS"/>
    <property type="match status" value="1"/>
</dbReference>
<proteinExistence type="predicted"/>
<dbReference type="SUPFAM" id="SSF56214">
    <property type="entry name" value="4'-phosphopantetheinyl transferase"/>
    <property type="match status" value="1"/>
</dbReference>
<keyword evidence="3" id="KW-0460">Magnesium</keyword>
<evidence type="ECO:0000256" key="3">
    <source>
        <dbReference type="ARBA" id="ARBA00022842"/>
    </source>
</evidence>
<keyword evidence="1" id="KW-0808">Transferase</keyword>
<dbReference type="GO" id="GO:0006633">
    <property type="term" value="P:fatty acid biosynthetic process"/>
    <property type="evidence" value="ECO:0007669"/>
    <property type="project" value="InterPro"/>
</dbReference>
<evidence type="ECO:0000259" key="5">
    <source>
        <dbReference type="Pfam" id="PF01648"/>
    </source>
</evidence>
<dbReference type="EMBL" id="JAULSW010000002">
    <property type="protein sequence ID" value="KAK3390265.1"/>
    <property type="molecule type" value="Genomic_DNA"/>
</dbReference>
<evidence type="ECO:0000256" key="2">
    <source>
        <dbReference type="ARBA" id="ARBA00022723"/>
    </source>
</evidence>
<feature type="region of interest" description="Disordered" evidence="4">
    <location>
        <begin position="341"/>
        <end position="377"/>
    </location>
</feature>
<organism evidence="6 7">
    <name type="scientific">Podospora didyma</name>
    <dbReference type="NCBI Taxonomy" id="330526"/>
    <lineage>
        <taxon>Eukaryota</taxon>
        <taxon>Fungi</taxon>
        <taxon>Dikarya</taxon>
        <taxon>Ascomycota</taxon>
        <taxon>Pezizomycotina</taxon>
        <taxon>Sordariomycetes</taxon>
        <taxon>Sordariomycetidae</taxon>
        <taxon>Sordariales</taxon>
        <taxon>Podosporaceae</taxon>
        <taxon>Podospora</taxon>
    </lineage>
</organism>
<dbReference type="InterPro" id="IPR004568">
    <property type="entry name" value="Ppantetheine-prot_Trfase_dom"/>
</dbReference>
<sequence length="377" mass="42287">MPPPIIHRPLQMRIGTDICQISRIKNILTSKSAPRFLRRVLTPEELEFNPKPKLARALAEALKPDSHSKMSSPDVTILSNFVAGRFAAKEAVIKAHPYRALSFADITIKAQMLVTKNPGGVVRREAAEDEAVANRSWPPVAIIRSNPALDTPDCHVPISISHDGDYATATCIAADEGTAQVVAPKTSTHIVADLLELNIQQAQLRLAWLLRRKPSVNIAANAPWRYEPHLIEIHTLADYIELAEQEVSEIRRRNGRHVDKKPNSLSEPEREYRVNRLQALQARVQGFERMKRGAQRRLAAELEITHLKVELQKCQRIFKLVPDVEARWDYERAQKVILRKSAHLPGQENQEPAAGEAARVISDASKTPNDGEAPREQ</sequence>
<dbReference type="Proteomes" id="UP001285441">
    <property type="component" value="Unassembled WGS sequence"/>
</dbReference>
<gene>
    <name evidence="6" type="ORF">B0H63DRAFT_507645</name>
</gene>